<evidence type="ECO:0000256" key="8">
    <source>
        <dbReference type="ARBA" id="ARBA00035585"/>
    </source>
</evidence>
<dbReference type="Proteomes" id="UP000297318">
    <property type="component" value="Unassembled WGS sequence"/>
</dbReference>
<keyword evidence="10" id="KW-0406">Ion transport</keyword>
<sequence>MTRPFATTAAAFGLVGVGAAVGTFVRHAAGLATPVVDGPLQPQLLVTLAINLLGSFLLGVLVGRLTLLADTGRMSAARAARLRLLLGTGVLGGFTTYSAFALEAVTTAQGGSATDALVGVAYVALSVAAGVTLAWAGLRAGRRGDRTPDVGGDDGEGAATGRDRT</sequence>
<feature type="transmembrane region" description="Helical" evidence="10">
    <location>
        <begin position="117"/>
        <end position="138"/>
    </location>
</feature>
<feature type="binding site" evidence="10">
    <location>
        <position position="95"/>
    </location>
    <ligand>
        <name>Na(+)</name>
        <dbReference type="ChEBI" id="CHEBI:29101"/>
        <note>structural</note>
    </ligand>
</feature>
<comment type="subcellular location">
    <subcellularLocation>
        <location evidence="1 10">Cell membrane</location>
        <topology evidence="1 10">Multi-pass membrane protein</topology>
    </subcellularLocation>
</comment>
<name>A0A4Z1E2P0_9MICO</name>
<comment type="activity regulation">
    <text evidence="10">Na(+) is not transported, but it plays an essential structural role and its presence is essential for fluoride channel function.</text>
</comment>
<reference evidence="12 13" key="1">
    <citation type="submission" date="2018-11" db="EMBL/GenBank/DDBJ databases">
        <title>Complete genome sequencing of the Actinobacteria Serinibacter sp. K3-2.</title>
        <authorList>
            <person name="Rakitin A.L."/>
            <person name="Beletsky A.V."/>
            <person name="Mardanov A.V."/>
            <person name="Ravin N.V."/>
            <person name="Gromova A.S."/>
            <person name="Filippova S.N."/>
            <person name="Gal'Chenko V.F."/>
        </authorList>
    </citation>
    <scope>NUCLEOTIDE SEQUENCE [LARGE SCALE GENOMIC DNA]</scope>
    <source>
        <strain evidence="12 13">K3-2</strain>
    </source>
</reference>
<evidence type="ECO:0000313" key="12">
    <source>
        <dbReference type="EMBL" id="TGO05489.1"/>
    </source>
</evidence>
<evidence type="ECO:0000256" key="2">
    <source>
        <dbReference type="ARBA" id="ARBA00022475"/>
    </source>
</evidence>
<comment type="function">
    <text evidence="9 10">Fluoride-specific ion channel. Important for reducing fluoride concentration in the cell, thus reducing its toxicity.</text>
</comment>
<keyword evidence="10" id="KW-0813">Transport</keyword>
<keyword evidence="6 10" id="KW-0407">Ion channel</keyword>
<dbReference type="GO" id="GO:0140114">
    <property type="term" value="P:cellular detoxification of fluoride"/>
    <property type="evidence" value="ECO:0007669"/>
    <property type="project" value="UniProtKB-UniRule"/>
</dbReference>
<evidence type="ECO:0000256" key="11">
    <source>
        <dbReference type="SAM" id="MobiDB-lite"/>
    </source>
</evidence>
<comment type="caution">
    <text evidence="12">The sequence shown here is derived from an EMBL/GenBank/DDBJ whole genome shotgun (WGS) entry which is preliminary data.</text>
</comment>
<dbReference type="GO" id="GO:0005886">
    <property type="term" value="C:plasma membrane"/>
    <property type="evidence" value="ECO:0007669"/>
    <property type="project" value="UniProtKB-SubCell"/>
</dbReference>
<proteinExistence type="inferred from homology"/>
<evidence type="ECO:0000256" key="5">
    <source>
        <dbReference type="ARBA" id="ARBA00023136"/>
    </source>
</evidence>
<dbReference type="Pfam" id="PF02537">
    <property type="entry name" value="CRCB"/>
    <property type="match status" value="1"/>
</dbReference>
<feature type="region of interest" description="Disordered" evidence="11">
    <location>
        <begin position="143"/>
        <end position="165"/>
    </location>
</feature>
<dbReference type="GO" id="GO:0062054">
    <property type="term" value="F:fluoride channel activity"/>
    <property type="evidence" value="ECO:0007669"/>
    <property type="project" value="UniProtKB-UniRule"/>
</dbReference>
<comment type="similarity">
    <text evidence="7 10">Belongs to the fluoride channel Fluc/FEX (TC 1.A.43) family.</text>
</comment>
<feature type="transmembrane region" description="Helical" evidence="10">
    <location>
        <begin position="44"/>
        <end position="63"/>
    </location>
</feature>
<evidence type="ECO:0000256" key="1">
    <source>
        <dbReference type="ARBA" id="ARBA00004651"/>
    </source>
</evidence>
<evidence type="ECO:0000256" key="4">
    <source>
        <dbReference type="ARBA" id="ARBA00022989"/>
    </source>
</evidence>
<keyword evidence="2 10" id="KW-1003">Cell membrane</keyword>
<dbReference type="RefSeq" id="WP_158292606.1">
    <property type="nucleotide sequence ID" value="NZ_RHPJ01000002.1"/>
</dbReference>
<dbReference type="AlphaFoldDB" id="A0A4Z1E2P0"/>
<dbReference type="EMBL" id="RHPJ01000002">
    <property type="protein sequence ID" value="TGO05489.1"/>
    <property type="molecule type" value="Genomic_DNA"/>
</dbReference>
<keyword evidence="13" id="KW-1185">Reference proteome</keyword>
<dbReference type="HAMAP" id="MF_00454">
    <property type="entry name" value="FluC"/>
    <property type="match status" value="1"/>
</dbReference>
<comment type="catalytic activity">
    <reaction evidence="8">
        <text>fluoride(in) = fluoride(out)</text>
        <dbReference type="Rhea" id="RHEA:76159"/>
        <dbReference type="ChEBI" id="CHEBI:17051"/>
    </reaction>
    <physiologicalReaction direction="left-to-right" evidence="8">
        <dbReference type="Rhea" id="RHEA:76160"/>
    </physiologicalReaction>
</comment>
<dbReference type="InterPro" id="IPR003691">
    <property type="entry name" value="FluC"/>
</dbReference>
<keyword evidence="10" id="KW-0479">Metal-binding</keyword>
<organism evidence="12 13">
    <name type="scientific">Serinibacter arcticus</name>
    <dbReference type="NCBI Taxonomy" id="1655435"/>
    <lineage>
        <taxon>Bacteria</taxon>
        <taxon>Bacillati</taxon>
        <taxon>Actinomycetota</taxon>
        <taxon>Actinomycetes</taxon>
        <taxon>Micrococcales</taxon>
        <taxon>Beutenbergiaceae</taxon>
        <taxon>Serinibacter</taxon>
    </lineage>
</organism>
<feature type="transmembrane region" description="Helical" evidence="10">
    <location>
        <begin position="84"/>
        <end position="105"/>
    </location>
</feature>
<evidence type="ECO:0000256" key="6">
    <source>
        <dbReference type="ARBA" id="ARBA00023303"/>
    </source>
</evidence>
<protein>
    <recommendedName>
        <fullName evidence="10">Fluoride-specific ion channel FluC</fullName>
    </recommendedName>
</protein>
<dbReference type="GO" id="GO:0046872">
    <property type="term" value="F:metal ion binding"/>
    <property type="evidence" value="ECO:0007669"/>
    <property type="project" value="UniProtKB-KW"/>
</dbReference>
<feature type="binding site" evidence="10">
    <location>
        <position position="92"/>
    </location>
    <ligand>
        <name>Na(+)</name>
        <dbReference type="ChEBI" id="CHEBI:29101"/>
        <note>structural</note>
    </ligand>
</feature>
<evidence type="ECO:0000313" key="13">
    <source>
        <dbReference type="Proteomes" id="UP000297318"/>
    </source>
</evidence>
<keyword evidence="3 10" id="KW-0812">Transmembrane</keyword>
<keyword evidence="5 10" id="KW-0472">Membrane</keyword>
<keyword evidence="4 10" id="KW-1133">Transmembrane helix</keyword>
<keyword evidence="10" id="KW-0915">Sodium</keyword>
<evidence type="ECO:0000256" key="3">
    <source>
        <dbReference type="ARBA" id="ARBA00022692"/>
    </source>
</evidence>
<evidence type="ECO:0000256" key="9">
    <source>
        <dbReference type="ARBA" id="ARBA00049940"/>
    </source>
</evidence>
<evidence type="ECO:0000256" key="10">
    <source>
        <dbReference type="HAMAP-Rule" id="MF_00454"/>
    </source>
</evidence>
<accession>A0A4Z1E2P0</accession>
<evidence type="ECO:0000256" key="7">
    <source>
        <dbReference type="ARBA" id="ARBA00035120"/>
    </source>
</evidence>
<gene>
    <name evidence="10" type="primary">fluC</name>
    <name evidence="10" type="synonym">crcB</name>
    <name evidence="12" type="ORF">SERN_1493</name>
</gene>